<dbReference type="EMBL" id="JAPDMQ010000394">
    <property type="protein sequence ID" value="KAK0525540.1"/>
    <property type="molecule type" value="Genomic_DNA"/>
</dbReference>
<feature type="non-terminal residue" evidence="2">
    <location>
        <position position="1"/>
    </location>
</feature>
<dbReference type="Proteomes" id="UP001176521">
    <property type="component" value="Unassembled WGS sequence"/>
</dbReference>
<dbReference type="AlphaFoldDB" id="A0AAN6G7Q3"/>
<evidence type="ECO:0000313" key="3">
    <source>
        <dbReference type="Proteomes" id="UP001176521"/>
    </source>
</evidence>
<sequence>VVLRTLSEPQPTVSESGKTNVAAMTPLVKRFIFDPANEDPSSTSAPFYPPVQVHAPMPVPPPRIALRDGAQV</sequence>
<protein>
    <submittedName>
        <fullName evidence="2">Uncharacterized protein</fullName>
    </submittedName>
</protein>
<feature type="compositionally biased region" description="Polar residues" evidence="1">
    <location>
        <begin position="7"/>
        <end position="19"/>
    </location>
</feature>
<evidence type="ECO:0000256" key="1">
    <source>
        <dbReference type="SAM" id="MobiDB-lite"/>
    </source>
</evidence>
<gene>
    <name evidence="2" type="ORF">OC842_005477</name>
</gene>
<accession>A0AAN6G7Q3</accession>
<keyword evidence="3" id="KW-1185">Reference proteome</keyword>
<name>A0AAN6G7Q3_9BASI</name>
<proteinExistence type="predicted"/>
<reference evidence="2" key="1">
    <citation type="journal article" date="2023" name="PhytoFront">
        <title>Draft Genome Resources of Seven Strains of Tilletia horrida, Causal Agent of Kernel Smut of Rice.</title>
        <authorList>
            <person name="Khanal S."/>
            <person name="Antony Babu S."/>
            <person name="Zhou X.G."/>
        </authorList>
    </citation>
    <scope>NUCLEOTIDE SEQUENCE</scope>
    <source>
        <strain evidence="2">TX3</strain>
    </source>
</reference>
<organism evidence="2 3">
    <name type="scientific">Tilletia horrida</name>
    <dbReference type="NCBI Taxonomy" id="155126"/>
    <lineage>
        <taxon>Eukaryota</taxon>
        <taxon>Fungi</taxon>
        <taxon>Dikarya</taxon>
        <taxon>Basidiomycota</taxon>
        <taxon>Ustilaginomycotina</taxon>
        <taxon>Exobasidiomycetes</taxon>
        <taxon>Tilletiales</taxon>
        <taxon>Tilletiaceae</taxon>
        <taxon>Tilletia</taxon>
    </lineage>
</organism>
<feature type="region of interest" description="Disordered" evidence="1">
    <location>
        <begin position="1"/>
        <end position="20"/>
    </location>
</feature>
<comment type="caution">
    <text evidence="2">The sequence shown here is derived from an EMBL/GenBank/DDBJ whole genome shotgun (WGS) entry which is preliminary data.</text>
</comment>
<evidence type="ECO:0000313" key="2">
    <source>
        <dbReference type="EMBL" id="KAK0525540.1"/>
    </source>
</evidence>